<organism evidence="1 3">
    <name type="scientific">Aphis craccivora</name>
    <name type="common">Cowpea aphid</name>
    <dbReference type="NCBI Taxonomy" id="307492"/>
    <lineage>
        <taxon>Eukaryota</taxon>
        <taxon>Metazoa</taxon>
        <taxon>Ecdysozoa</taxon>
        <taxon>Arthropoda</taxon>
        <taxon>Hexapoda</taxon>
        <taxon>Insecta</taxon>
        <taxon>Pterygota</taxon>
        <taxon>Neoptera</taxon>
        <taxon>Paraneoptera</taxon>
        <taxon>Hemiptera</taxon>
        <taxon>Sternorrhyncha</taxon>
        <taxon>Aphidomorpha</taxon>
        <taxon>Aphidoidea</taxon>
        <taxon>Aphididae</taxon>
        <taxon>Aphidini</taxon>
        <taxon>Aphis</taxon>
        <taxon>Aphis</taxon>
    </lineage>
</organism>
<evidence type="ECO:0000313" key="2">
    <source>
        <dbReference type="EMBL" id="KAF0746794.1"/>
    </source>
</evidence>
<evidence type="ECO:0000313" key="1">
    <source>
        <dbReference type="EMBL" id="KAF0746513.1"/>
    </source>
</evidence>
<protein>
    <submittedName>
        <fullName evidence="1">YqaJ domain-containing protein</fullName>
    </submittedName>
</protein>
<evidence type="ECO:0000313" key="3">
    <source>
        <dbReference type="Proteomes" id="UP000478052"/>
    </source>
</evidence>
<dbReference type="SUPFAM" id="SSF52980">
    <property type="entry name" value="Restriction endonuclease-like"/>
    <property type="match status" value="1"/>
</dbReference>
<dbReference type="Gene3D" id="3.90.320.10">
    <property type="match status" value="1"/>
</dbReference>
<dbReference type="InterPro" id="IPR011604">
    <property type="entry name" value="PDDEXK-like_dom_sf"/>
</dbReference>
<proteinExistence type="predicted"/>
<dbReference type="EMBL" id="VUJU01007074">
    <property type="protein sequence ID" value="KAF0746794.1"/>
    <property type="molecule type" value="Genomic_DNA"/>
</dbReference>
<dbReference type="AlphaFoldDB" id="A0A6G0Y034"/>
<name>A0A6G0Y034_APHCR</name>
<dbReference type="InterPro" id="IPR011335">
    <property type="entry name" value="Restrct_endonuc-II-like"/>
</dbReference>
<comment type="caution">
    <text evidence="1">The sequence shown here is derived from an EMBL/GenBank/DDBJ whole genome shotgun (WGS) entry which is preliminary data.</text>
</comment>
<dbReference type="GO" id="GO:0006281">
    <property type="term" value="P:DNA repair"/>
    <property type="evidence" value="ECO:0007669"/>
    <property type="project" value="UniProtKB-ARBA"/>
</dbReference>
<sequence length="167" mass="19188">MQNAVAIEYGRVMEIEAKKKFEYIYNLIIEPVGLCVDEKILYLAESPDGLIGEDSIIGIKCPFSARNFSDIFDAIDAGKIPFCFKDKQNNIQSQLHKIGIIIFYNECLLPELINPQFGKRHLVTDIIDPPRILKEQAAKKYISPTTLKIILLIYYYEHARNYAMNLN</sequence>
<dbReference type="Proteomes" id="UP000478052">
    <property type="component" value="Unassembled WGS sequence"/>
</dbReference>
<dbReference type="EMBL" id="VUJU01007182">
    <property type="protein sequence ID" value="KAF0746513.1"/>
    <property type="molecule type" value="Genomic_DNA"/>
</dbReference>
<gene>
    <name evidence="2" type="ORF">FWK35_00016428</name>
    <name evidence="1" type="ORF">FWK35_00016741</name>
</gene>
<reference evidence="1 3" key="1">
    <citation type="submission" date="2019-08" db="EMBL/GenBank/DDBJ databases">
        <title>Whole genome of Aphis craccivora.</title>
        <authorList>
            <person name="Voronova N.V."/>
            <person name="Shulinski R.S."/>
            <person name="Bandarenka Y.V."/>
            <person name="Zhorov D.G."/>
            <person name="Warner D."/>
        </authorList>
    </citation>
    <scope>NUCLEOTIDE SEQUENCE [LARGE SCALE GENOMIC DNA]</scope>
    <source>
        <strain evidence="1">180601</strain>
        <tissue evidence="1">Whole Body</tissue>
    </source>
</reference>
<accession>A0A6G0Y034</accession>
<dbReference type="OrthoDB" id="6779242at2759"/>
<keyword evidence="3" id="KW-1185">Reference proteome</keyword>